<gene>
    <name evidence="1" type="ORF">WKI58_06010</name>
</gene>
<accession>A0ACC6QC59</accession>
<organism evidence="1 2">
    <name type="scientific">Streptomyces pratisoli</name>
    <dbReference type="NCBI Taxonomy" id="3139917"/>
    <lineage>
        <taxon>Bacteria</taxon>
        <taxon>Bacillati</taxon>
        <taxon>Actinomycetota</taxon>
        <taxon>Actinomycetes</taxon>
        <taxon>Kitasatosporales</taxon>
        <taxon>Streptomycetaceae</taxon>
        <taxon>Streptomyces</taxon>
    </lineage>
</organism>
<sequence length="504" mass="54808">MLSREYAALERVAQGVPLHEALDGTDPGDWVGFDIDVRAARWADHDVLAGRGTSEPAFALCHHDGRVREEALERAAALPELVPLVVIRTADWAAPVRERARALLPPLLAATAPEALAPLTALVLHVARRERGAFARDTLAALVRSAALTDLEPLLAAEDRGTRRFAHGIAVERGLLSPVRLARTAAADADTVVQHLCAEAALVHADAVGDAVIEPLLGSRQPGVRAVGVTALRKAGRHAEARPYLTDRSGLVRACARYVLRQGGVDPLPLYRALCADPGDPGIPGWAPLGLAECGGSADAALLWPLVGHPVPAVRARAIAGLRVLDRADTERLRPLLDDPAPAVARETVSALLPSARRLPEEWLARRLDASRPVHTRRAAFRLLRARGGVVQLRAAVRLLDDEDPSIRALAGPTIQQWDPPVGEDHDPAEVAALLDRCTHLFSDDVMRRLRWRCGIEDRNEQRAEAPPFDNPSHGTDVRAHRRPYSELHRRAARFLRRHRPTRG</sequence>
<reference evidence="1" key="1">
    <citation type="submission" date="2024-03" db="EMBL/GenBank/DDBJ databases">
        <title>Novel Streptomyces species of biotechnological and ecological value are a feature of Machair soil.</title>
        <authorList>
            <person name="Prole J.R."/>
            <person name="Goodfellow M."/>
            <person name="Allenby N."/>
            <person name="Ward A.C."/>
        </authorList>
    </citation>
    <scope>NUCLEOTIDE SEQUENCE</scope>
    <source>
        <strain evidence="1">MS1.AVA.4</strain>
    </source>
</reference>
<evidence type="ECO:0000313" key="2">
    <source>
        <dbReference type="Proteomes" id="UP001375539"/>
    </source>
</evidence>
<name>A0ACC6QC59_9ACTN</name>
<protein>
    <submittedName>
        <fullName evidence="1">Uncharacterized protein</fullName>
    </submittedName>
</protein>
<comment type="caution">
    <text evidence="1">The sequence shown here is derived from an EMBL/GenBank/DDBJ whole genome shotgun (WGS) entry which is preliminary data.</text>
</comment>
<keyword evidence="2" id="KW-1185">Reference proteome</keyword>
<dbReference type="EMBL" id="JBBKAI010000002">
    <property type="protein sequence ID" value="MEJ8656080.1"/>
    <property type="molecule type" value="Genomic_DNA"/>
</dbReference>
<dbReference type="Proteomes" id="UP001375539">
    <property type="component" value="Unassembled WGS sequence"/>
</dbReference>
<proteinExistence type="predicted"/>
<evidence type="ECO:0000313" key="1">
    <source>
        <dbReference type="EMBL" id="MEJ8656080.1"/>
    </source>
</evidence>